<dbReference type="OrthoDB" id="191139at2759"/>
<dbReference type="Gene3D" id="3.40.50.720">
    <property type="entry name" value="NAD(P)-binding Rossmann-like Domain"/>
    <property type="match status" value="1"/>
</dbReference>
<dbReference type="PANTHER" id="PTHR24320:SF272">
    <property type="entry name" value="NAD(P)-BINDING ROSSMANN-FOLD SUPERFAMILY PROTEIN"/>
    <property type="match status" value="1"/>
</dbReference>
<dbReference type="PANTHER" id="PTHR24320">
    <property type="entry name" value="RETINOL DEHYDROGENASE"/>
    <property type="match status" value="1"/>
</dbReference>
<dbReference type="InterPro" id="IPR002347">
    <property type="entry name" value="SDR_fam"/>
</dbReference>
<proteinExistence type="inferred from homology"/>
<dbReference type="AlphaFoldDB" id="A0A0C3HA29"/>
<dbReference type="HOGENOM" id="CLU_010194_44_0_1"/>
<dbReference type="PRINTS" id="PR00081">
    <property type="entry name" value="GDHRDH"/>
</dbReference>
<reference evidence="4 5" key="1">
    <citation type="submission" date="2014-04" db="EMBL/GenBank/DDBJ databases">
        <authorList>
            <consortium name="DOE Joint Genome Institute"/>
            <person name="Kuo A."/>
            <person name="Martino E."/>
            <person name="Perotto S."/>
            <person name="Kohler A."/>
            <person name="Nagy L.G."/>
            <person name="Floudas D."/>
            <person name="Copeland A."/>
            <person name="Barry K.W."/>
            <person name="Cichocki N."/>
            <person name="Veneault-Fourrey C."/>
            <person name="LaButti K."/>
            <person name="Lindquist E.A."/>
            <person name="Lipzen A."/>
            <person name="Lundell T."/>
            <person name="Morin E."/>
            <person name="Murat C."/>
            <person name="Sun H."/>
            <person name="Tunlid A."/>
            <person name="Henrissat B."/>
            <person name="Grigoriev I.V."/>
            <person name="Hibbett D.S."/>
            <person name="Martin F."/>
            <person name="Nordberg H.P."/>
            <person name="Cantor M.N."/>
            <person name="Hua S.X."/>
        </authorList>
    </citation>
    <scope>NUCLEOTIDE SEQUENCE [LARGE SCALE GENOMIC DNA]</scope>
    <source>
        <strain evidence="4 5">Zn</strain>
    </source>
</reference>
<sequence length="278" mass="30081">MKIVRDQNMDGKLTGKVFFITGCTSGLGLETARAIHATGADIYFTGRDAQKGKEIREALLRDGKPGKAEYVEMHLDSLGSVRAAATEFLRSDKLNVLICSAGVRCCLKGKTKDGFELHFRIKHLGHFALFQALKDILIASSTASFHSRFISLSASGHRQSGIRFDDIHFDKIEKNTSLFLAMRSLHGLAVHPGGITGTSLNCLTPADQITALVAIPDAAICLKSAEQGAATTVWAAIAKELEGKGKDTQRIVRKAASRPWEESLRMISPDTKGEANVS</sequence>
<keyword evidence="5" id="KW-1185">Reference proteome</keyword>
<feature type="region of interest" description="Disordered" evidence="3">
    <location>
        <begin position="259"/>
        <end position="278"/>
    </location>
</feature>
<evidence type="ECO:0008006" key="6">
    <source>
        <dbReference type="Google" id="ProtNLM"/>
    </source>
</evidence>
<evidence type="ECO:0000313" key="5">
    <source>
        <dbReference type="Proteomes" id="UP000054321"/>
    </source>
</evidence>
<evidence type="ECO:0000313" key="4">
    <source>
        <dbReference type="EMBL" id="KIM99206.1"/>
    </source>
</evidence>
<dbReference type="InterPro" id="IPR036291">
    <property type="entry name" value="NAD(P)-bd_dom_sf"/>
</dbReference>
<evidence type="ECO:0000256" key="1">
    <source>
        <dbReference type="ARBA" id="ARBA00006484"/>
    </source>
</evidence>
<name>A0A0C3HA29_OIDMZ</name>
<organism evidence="4 5">
    <name type="scientific">Oidiodendron maius (strain Zn)</name>
    <dbReference type="NCBI Taxonomy" id="913774"/>
    <lineage>
        <taxon>Eukaryota</taxon>
        <taxon>Fungi</taxon>
        <taxon>Dikarya</taxon>
        <taxon>Ascomycota</taxon>
        <taxon>Pezizomycotina</taxon>
        <taxon>Leotiomycetes</taxon>
        <taxon>Leotiomycetes incertae sedis</taxon>
        <taxon>Myxotrichaceae</taxon>
        <taxon>Oidiodendron</taxon>
    </lineage>
</organism>
<dbReference type="GO" id="GO:0016491">
    <property type="term" value="F:oxidoreductase activity"/>
    <property type="evidence" value="ECO:0007669"/>
    <property type="project" value="UniProtKB-KW"/>
</dbReference>
<dbReference type="EMBL" id="KN832879">
    <property type="protein sequence ID" value="KIM99206.1"/>
    <property type="molecule type" value="Genomic_DNA"/>
</dbReference>
<evidence type="ECO:0000256" key="2">
    <source>
        <dbReference type="ARBA" id="ARBA00023002"/>
    </source>
</evidence>
<dbReference type="Pfam" id="PF00106">
    <property type="entry name" value="adh_short"/>
    <property type="match status" value="1"/>
</dbReference>
<dbReference type="InParanoid" id="A0A0C3HA29"/>
<dbReference type="SUPFAM" id="SSF51735">
    <property type="entry name" value="NAD(P)-binding Rossmann-fold domains"/>
    <property type="match status" value="1"/>
</dbReference>
<comment type="similarity">
    <text evidence="1">Belongs to the short-chain dehydrogenases/reductases (SDR) family.</text>
</comment>
<evidence type="ECO:0000256" key="3">
    <source>
        <dbReference type="SAM" id="MobiDB-lite"/>
    </source>
</evidence>
<reference evidence="5" key="2">
    <citation type="submission" date="2015-01" db="EMBL/GenBank/DDBJ databases">
        <title>Evolutionary Origins and Diversification of the Mycorrhizal Mutualists.</title>
        <authorList>
            <consortium name="DOE Joint Genome Institute"/>
            <consortium name="Mycorrhizal Genomics Consortium"/>
            <person name="Kohler A."/>
            <person name="Kuo A."/>
            <person name="Nagy L.G."/>
            <person name="Floudas D."/>
            <person name="Copeland A."/>
            <person name="Barry K.W."/>
            <person name="Cichocki N."/>
            <person name="Veneault-Fourrey C."/>
            <person name="LaButti K."/>
            <person name="Lindquist E.A."/>
            <person name="Lipzen A."/>
            <person name="Lundell T."/>
            <person name="Morin E."/>
            <person name="Murat C."/>
            <person name="Riley R."/>
            <person name="Ohm R."/>
            <person name="Sun H."/>
            <person name="Tunlid A."/>
            <person name="Henrissat B."/>
            <person name="Grigoriev I.V."/>
            <person name="Hibbett D.S."/>
            <person name="Martin F."/>
        </authorList>
    </citation>
    <scope>NUCLEOTIDE SEQUENCE [LARGE SCALE GENOMIC DNA]</scope>
    <source>
        <strain evidence="5">Zn</strain>
    </source>
</reference>
<accession>A0A0C3HA29</accession>
<protein>
    <recommendedName>
        <fullName evidence="6">Ketoreductase (KR) domain-containing protein</fullName>
    </recommendedName>
</protein>
<keyword evidence="2" id="KW-0560">Oxidoreductase</keyword>
<dbReference type="Proteomes" id="UP000054321">
    <property type="component" value="Unassembled WGS sequence"/>
</dbReference>
<dbReference type="STRING" id="913774.A0A0C3HA29"/>
<gene>
    <name evidence="4" type="ORF">OIDMADRAFT_43200</name>
</gene>